<keyword evidence="5" id="KW-1133">Transmembrane helix</keyword>
<dbReference type="GO" id="GO:0008483">
    <property type="term" value="F:transaminase activity"/>
    <property type="evidence" value="ECO:0007669"/>
    <property type="project" value="UniProtKB-KW"/>
</dbReference>
<dbReference type="PANTHER" id="PTHR11986:SF79">
    <property type="entry name" value="ACETYLORNITHINE AMINOTRANSFERASE, MITOCHONDRIAL"/>
    <property type="match status" value="1"/>
</dbReference>
<name>A0A1Y6DBD5_9GAMM</name>
<dbReference type="EMBL" id="FXAM01000003">
    <property type="protein sequence ID" value="SMF97572.1"/>
    <property type="molecule type" value="Genomic_DNA"/>
</dbReference>
<comment type="cofactor">
    <cofactor evidence="1">
        <name>pyridoxal 5'-phosphate</name>
        <dbReference type="ChEBI" id="CHEBI:597326"/>
    </cofactor>
</comment>
<dbReference type="GO" id="GO:0042802">
    <property type="term" value="F:identical protein binding"/>
    <property type="evidence" value="ECO:0007669"/>
    <property type="project" value="TreeGrafter"/>
</dbReference>
<dbReference type="GO" id="GO:0030170">
    <property type="term" value="F:pyridoxal phosphate binding"/>
    <property type="evidence" value="ECO:0007669"/>
    <property type="project" value="InterPro"/>
</dbReference>
<keyword evidence="7" id="KW-1185">Reference proteome</keyword>
<dbReference type="PANTHER" id="PTHR11986">
    <property type="entry name" value="AMINOTRANSFERASE CLASS III"/>
    <property type="match status" value="1"/>
</dbReference>
<evidence type="ECO:0000313" key="6">
    <source>
        <dbReference type="EMBL" id="SMF97572.1"/>
    </source>
</evidence>
<dbReference type="Gene3D" id="3.90.1150.10">
    <property type="entry name" value="Aspartate Aminotransferase, domain 1"/>
    <property type="match status" value="1"/>
</dbReference>
<dbReference type="Gene3D" id="3.40.640.10">
    <property type="entry name" value="Type I PLP-dependent aspartate aminotransferase-like (Major domain)"/>
    <property type="match status" value="2"/>
</dbReference>
<dbReference type="SUPFAM" id="SSF53383">
    <property type="entry name" value="PLP-dependent transferases"/>
    <property type="match status" value="2"/>
</dbReference>
<keyword evidence="2 6" id="KW-0032">Aminotransferase</keyword>
<dbReference type="STRING" id="1760988.SAMN02949497_0142"/>
<keyword evidence="5" id="KW-0812">Transmembrane</keyword>
<keyword evidence="3 6" id="KW-0808">Transferase</keyword>
<reference evidence="6 7" key="1">
    <citation type="submission" date="2016-12" db="EMBL/GenBank/DDBJ databases">
        <authorList>
            <person name="Song W.-J."/>
            <person name="Kurnit D.M."/>
        </authorList>
    </citation>
    <scope>NUCLEOTIDE SEQUENCE [LARGE SCALE GENOMIC DNA]</scope>
    <source>
        <strain evidence="6 7">175</strain>
    </source>
</reference>
<sequence>MKPSGLLETQILDYPATDPEGLYQAAKPATLDTIARRNQAGKATFLLSSQPVFAESAQLAFLLCEYINTAQKLQNRIDYKTFFCNSRIEALHGAIKLSRHRLCREHPGSNGAVWVYDKNHFYAALFDPLSLGPENALVPQVFFTADLDAVVANPDGRVGVVACLSPLISQADLDRIQNLCRLKHQAFILDTSQASNKLIESSLAELPHPPDIVVWGEDFVDYQVPFGAFSMTEVAYQPWCFVDTCFLHSSTYGGNSLVTALARDRLLDRSGLAADRPDIARRLRDIAESHPKRLAAFRRYINPIAPLIYEAAGLDLDIVKAQGCRITVKRHGHEMELLDGIGGAGSNPRGYNPADIPGQVLARHDTRHDYWYGLAARLCSLTGLERALPAVSGACAVDIAWTLALLANPGKTKIVVFQGNYAGKTLISLNGTTDTAMREPFGPLYRNISYVDVLAEDGVERLGKALEPGDTALVWFEFMQGNDLDRIPEHIMDKLFLYRERFGYYIGIDEILNGLFRTGGFLSFDQSRYQPDIITFSKGLSDLSFPVSATLVAERLHQRAVQRNPGLVARYETLFRNQLGAQIALNGLERLLAASTGEQVHRVGGLLKTELERITAWSPLLKAVRGEGLHLHLVLDMGKFPLSWFGKNIAELLVSRLCLVRGGVLQFFCRLLPALALTEAEAEAMAVGIAKAFRINRFSLLLFGLQAVGGFLYLLALAQVRSGLSGLMRRFSVEESSGG</sequence>
<evidence type="ECO:0000313" key="7">
    <source>
        <dbReference type="Proteomes" id="UP000192923"/>
    </source>
</evidence>
<dbReference type="InterPro" id="IPR050103">
    <property type="entry name" value="Class-III_PLP-dep_AT"/>
</dbReference>
<accession>A0A1Y6DBD5</accession>
<evidence type="ECO:0000256" key="5">
    <source>
        <dbReference type="SAM" id="Phobius"/>
    </source>
</evidence>
<dbReference type="RefSeq" id="WP_085216598.1">
    <property type="nucleotide sequence ID" value="NZ_FXAM01000003.1"/>
</dbReference>
<keyword evidence="4" id="KW-0663">Pyridoxal phosphate</keyword>
<dbReference type="OrthoDB" id="9816564at2"/>
<dbReference type="Pfam" id="PF00202">
    <property type="entry name" value="Aminotran_3"/>
    <property type="match status" value="1"/>
</dbReference>
<dbReference type="InterPro" id="IPR015421">
    <property type="entry name" value="PyrdxlP-dep_Trfase_major"/>
</dbReference>
<evidence type="ECO:0000256" key="1">
    <source>
        <dbReference type="ARBA" id="ARBA00001933"/>
    </source>
</evidence>
<keyword evidence="5" id="KW-0472">Membrane</keyword>
<dbReference type="AlphaFoldDB" id="A0A1Y6DBD5"/>
<gene>
    <name evidence="6" type="ORF">SAMN02949497_0142</name>
</gene>
<proteinExistence type="predicted"/>
<protein>
    <submittedName>
        <fullName evidence="6">Acetylornithine/succinyldiaminopimelate/putrescine aminotransferase</fullName>
    </submittedName>
</protein>
<feature type="transmembrane region" description="Helical" evidence="5">
    <location>
        <begin position="698"/>
        <end position="720"/>
    </location>
</feature>
<dbReference type="InterPro" id="IPR015422">
    <property type="entry name" value="PyrdxlP-dep_Trfase_small"/>
</dbReference>
<dbReference type="InterPro" id="IPR005814">
    <property type="entry name" value="Aminotrans_3"/>
</dbReference>
<organism evidence="6 7">
    <name type="scientific">Methylomagnum ishizawai</name>
    <dbReference type="NCBI Taxonomy" id="1760988"/>
    <lineage>
        <taxon>Bacteria</taxon>
        <taxon>Pseudomonadati</taxon>
        <taxon>Pseudomonadota</taxon>
        <taxon>Gammaproteobacteria</taxon>
        <taxon>Methylococcales</taxon>
        <taxon>Methylococcaceae</taxon>
        <taxon>Methylomagnum</taxon>
    </lineage>
</organism>
<dbReference type="Proteomes" id="UP000192923">
    <property type="component" value="Unassembled WGS sequence"/>
</dbReference>
<evidence type="ECO:0000256" key="2">
    <source>
        <dbReference type="ARBA" id="ARBA00022576"/>
    </source>
</evidence>
<evidence type="ECO:0000256" key="4">
    <source>
        <dbReference type="ARBA" id="ARBA00022898"/>
    </source>
</evidence>
<evidence type="ECO:0000256" key="3">
    <source>
        <dbReference type="ARBA" id="ARBA00022679"/>
    </source>
</evidence>
<dbReference type="InterPro" id="IPR015424">
    <property type="entry name" value="PyrdxlP-dep_Trfase"/>
</dbReference>